<reference evidence="2" key="1">
    <citation type="submission" date="2023-03" db="EMBL/GenBank/DDBJ databases">
        <title>A Pseudomonas lysogenic bacteriophage crossing the Antarctic and Arctic, representing a new genus of Autographiviridae.</title>
        <authorList>
            <person name="Liu Z."/>
        </authorList>
    </citation>
    <scope>NUCLEOTIDE SEQUENCE</scope>
</reference>
<evidence type="ECO:0000313" key="2">
    <source>
        <dbReference type="EMBL" id="WEM05636.1"/>
    </source>
</evidence>
<name>A0AAF0CXI9_9CAUD</name>
<protein>
    <submittedName>
        <fullName evidence="2">Uncharacterized protein</fullName>
    </submittedName>
</protein>
<dbReference type="EMBL" id="OQ622254">
    <property type="protein sequence ID" value="WEM05636.1"/>
    <property type="molecule type" value="Genomic_DNA"/>
</dbReference>
<evidence type="ECO:0000256" key="1">
    <source>
        <dbReference type="SAM" id="MobiDB-lite"/>
    </source>
</evidence>
<accession>A0AAF0CXI9</accession>
<evidence type="ECO:0000313" key="3">
    <source>
        <dbReference type="Proteomes" id="UP001219920"/>
    </source>
</evidence>
<keyword evidence="3" id="KW-1185">Reference proteome</keyword>
<organism evidence="2 3">
    <name type="scientific">Pseudomonas phage vB_PaeM-G11</name>
    <dbReference type="NCBI Taxonomy" id="3034915"/>
    <lineage>
        <taxon>Viruses</taxon>
        <taxon>Duplodnaviria</taxon>
        <taxon>Heunggongvirae</taxon>
        <taxon>Uroviricota</taxon>
        <taxon>Caudoviricetes</taxon>
        <taxon>Autographivirales</taxon>
        <taxon>Autotranscriptaviridae</taxon>
        <taxon>Studiervirinae</taxon>
        <taxon>Gundecimvirus</taxon>
        <taxon>Gundecimvirus MG11</taxon>
    </lineage>
</organism>
<feature type="compositionally biased region" description="Basic and acidic residues" evidence="1">
    <location>
        <begin position="1"/>
        <end position="33"/>
    </location>
</feature>
<sequence>MIINLREHHDKKKEQAKYDAEQAAQEKIRDRAKQVKWPGDPE</sequence>
<proteinExistence type="predicted"/>
<dbReference type="Proteomes" id="UP001219920">
    <property type="component" value="Segment"/>
</dbReference>
<feature type="region of interest" description="Disordered" evidence="1">
    <location>
        <begin position="1"/>
        <end position="42"/>
    </location>
</feature>